<protein>
    <submittedName>
        <fullName evidence="4">GNAT family acetyltransferase</fullName>
    </submittedName>
</protein>
<dbReference type="InterPro" id="IPR016181">
    <property type="entry name" value="Acyl_CoA_acyltransferase"/>
</dbReference>
<keyword evidence="2" id="KW-0012">Acyltransferase</keyword>
<keyword evidence="1 4" id="KW-0808">Transferase</keyword>
<dbReference type="InterPro" id="IPR050832">
    <property type="entry name" value="Bact_Acetyltransf"/>
</dbReference>
<proteinExistence type="predicted"/>
<dbReference type="GO" id="GO:0016747">
    <property type="term" value="F:acyltransferase activity, transferring groups other than amino-acyl groups"/>
    <property type="evidence" value="ECO:0007669"/>
    <property type="project" value="InterPro"/>
</dbReference>
<organism evidence="4 5">
    <name type="scientific">Paraburkholderia fungorum</name>
    <dbReference type="NCBI Taxonomy" id="134537"/>
    <lineage>
        <taxon>Bacteria</taxon>
        <taxon>Pseudomonadati</taxon>
        <taxon>Pseudomonadota</taxon>
        <taxon>Betaproteobacteria</taxon>
        <taxon>Burkholderiales</taxon>
        <taxon>Burkholderiaceae</taxon>
        <taxon>Paraburkholderia</taxon>
    </lineage>
</organism>
<dbReference type="Gene3D" id="3.40.630.30">
    <property type="match status" value="1"/>
</dbReference>
<dbReference type="SUPFAM" id="SSF55729">
    <property type="entry name" value="Acyl-CoA N-acyltransferases (Nat)"/>
    <property type="match status" value="1"/>
</dbReference>
<feature type="domain" description="N-acetyltransferase" evidence="3">
    <location>
        <begin position="3"/>
        <end position="145"/>
    </location>
</feature>
<evidence type="ECO:0000313" key="5">
    <source>
        <dbReference type="Proteomes" id="UP000283709"/>
    </source>
</evidence>
<dbReference type="Proteomes" id="UP000283709">
    <property type="component" value="Unassembled WGS sequence"/>
</dbReference>
<dbReference type="RefSeq" id="WP_259461437.1">
    <property type="nucleotide sequence ID" value="NZ_MCAS01000017.1"/>
</dbReference>
<dbReference type="EMBL" id="MCAS01000017">
    <property type="protein sequence ID" value="RKF44974.1"/>
    <property type="molecule type" value="Genomic_DNA"/>
</dbReference>
<sequence>MNVTFASTTHGDAEALVRIRIEAMRESLERIGRFDPQRARDRFLSSFDPAFCRFVVVDGVSVGFVVAKPADNQLALEHLYILPEHQGKGIGSAVLDSIFADADSRSIPVKVGALRNSDSNRFYQRHGFLKIEETEWDVYYLRTPERARAATLPPG</sequence>
<reference evidence="4 5" key="1">
    <citation type="submission" date="2016-07" db="EMBL/GenBank/DDBJ databases">
        <title>Genome analysis of Burkholderia fungorum ES3-20.</title>
        <authorList>
            <person name="Xu D."/>
            <person name="Yao R."/>
            <person name="Zheng S."/>
        </authorList>
    </citation>
    <scope>NUCLEOTIDE SEQUENCE [LARGE SCALE GENOMIC DNA]</scope>
    <source>
        <strain evidence="4 5">ES3-20</strain>
    </source>
</reference>
<accession>A0A420GID5</accession>
<evidence type="ECO:0000256" key="2">
    <source>
        <dbReference type="ARBA" id="ARBA00023315"/>
    </source>
</evidence>
<evidence type="ECO:0000256" key="1">
    <source>
        <dbReference type="ARBA" id="ARBA00022679"/>
    </source>
</evidence>
<name>A0A420GID5_9BURK</name>
<evidence type="ECO:0000313" key="4">
    <source>
        <dbReference type="EMBL" id="RKF44974.1"/>
    </source>
</evidence>
<dbReference type="PROSITE" id="PS51186">
    <property type="entry name" value="GNAT"/>
    <property type="match status" value="1"/>
</dbReference>
<gene>
    <name evidence="4" type="ORF">BCY88_27620</name>
</gene>
<dbReference type="AlphaFoldDB" id="A0A420GID5"/>
<dbReference type="Pfam" id="PF13508">
    <property type="entry name" value="Acetyltransf_7"/>
    <property type="match status" value="1"/>
</dbReference>
<dbReference type="InterPro" id="IPR000182">
    <property type="entry name" value="GNAT_dom"/>
</dbReference>
<dbReference type="PANTHER" id="PTHR43877">
    <property type="entry name" value="AMINOALKYLPHOSPHONATE N-ACETYLTRANSFERASE-RELATED-RELATED"/>
    <property type="match status" value="1"/>
</dbReference>
<evidence type="ECO:0000259" key="3">
    <source>
        <dbReference type="PROSITE" id="PS51186"/>
    </source>
</evidence>
<dbReference type="CDD" id="cd04301">
    <property type="entry name" value="NAT_SF"/>
    <property type="match status" value="1"/>
</dbReference>
<comment type="caution">
    <text evidence="4">The sequence shown here is derived from an EMBL/GenBank/DDBJ whole genome shotgun (WGS) entry which is preliminary data.</text>
</comment>